<gene>
    <name evidence="3" type="ORF">A8709_29495</name>
</gene>
<dbReference type="RefSeq" id="WP_065855868.1">
    <property type="nucleotide sequence ID" value="NZ_LYPC01000027.1"/>
</dbReference>
<evidence type="ECO:0000313" key="4">
    <source>
        <dbReference type="Proteomes" id="UP000093309"/>
    </source>
</evidence>
<organism evidence="3 4">
    <name type="scientific">Paenibacillus pectinilyticus</name>
    <dbReference type="NCBI Taxonomy" id="512399"/>
    <lineage>
        <taxon>Bacteria</taxon>
        <taxon>Bacillati</taxon>
        <taxon>Bacillota</taxon>
        <taxon>Bacilli</taxon>
        <taxon>Bacillales</taxon>
        <taxon>Paenibacillaceae</taxon>
        <taxon>Paenibacillus</taxon>
    </lineage>
</organism>
<dbReference type="PANTHER" id="PTHR43308">
    <property type="entry name" value="OUTER MEMBRANE PROTEIN ALPHA-RELATED"/>
    <property type="match status" value="1"/>
</dbReference>
<evidence type="ECO:0000256" key="1">
    <source>
        <dbReference type="SAM" id="SignalP"/>
    </source>
</evidence>
<dbReference type="InterPro" id="IPR051465">
    <property type="entry name" value="Cell_Envelope_Struct_Comp"/>
</dbReference>
<feature type="domain" description="SLH" evidence="2">
    <location>
        <begin position="34"/>
        <end position="97"/>
    </location>
</feature>
<evidence type="ECO:0000259" key="2">
    <source>
        <dbReference type="PROSITE" id="PS51272"/>
    </source>
</evidence>
<feature type="signal peptide" evidence="1">
    <location>
        <begin position="1"/>
        <end position="22"/>
    </location>
</feature>
<dbReference type="PROSITE" id="PS51257">
    <property type="entry name" value="PROKAR_LIPOPROTEIN"/>
    <property type="match status" value="1"/>
</dbReference>
<dbReference type="InterPro" id="IPR001119">
    <property type="entry name" value="SLH_dom"/>
</dbReference>
<evidence type="ECO:0000313" key="3">
    <source>
        <dbReference type="EMBL" id="OCT11994.1"/>
    </source>
</evidence>
<dbReference type="AlphaFoldDB" id="A0A1C0ZV64"/>
<dbReference type="PROSITE" id="PS51272">
    <property type="entry name" value="SLH"/>
    <property type="match status" value="1"/>
</dbReference>
<feature type="chain" id="PRO_5008649538" description="SLH domain-containing protein" evidence="1">
    <location>
        <begin position="23"/>
        <end position="403"/>
    </location>
</feature>
<proteinExistence type="predicted"/>
<dbReference type="EMBL" id="LYPC01000027">
    <property type="protein sequence ID" value="OCT11994.1"/>
    <property type="molecule type" value="Genomic_DNA"/>
</dbReference>
<name>A0A1C0ZV64_9BACL</name>
<dbReference type="Proteomes" id="UP000093309">
    <property type="component" value="Unassembled WGS sequence"/>
</dbReference>
<protein>
    <recommendedName>
        <fullName evidence="2">SLH domain-containing protein</fullName>
    </recommendedName>
</protein>
<dbReference type="OrthoDB" id="5845122at2"/>
<keyword evidence="1" id="KW-0732">Signal</keyword>
<dbReference type="Pfam" id="PF00395">
    <property type="entry name" value="SLH"/>
    <property type="match status" value="1"/>
</dbReference>
<comment type="caution">
    <text evidence="3">The sequence shown here is derived from an EMBL/GenBank/DDBJ whole genome shotgun (WGS) entry which is preliminary data.</text>
</comment>
<dbReference type="PANTHER" id="PTHR43308:SF5">
    <property type="entry name" value="S-LAYER PROTEIN _ PEPTIDOGLYCAN ENDO-BETA-N-ACETYLGLUCOSAMINIDASE"/>
    <property type="match status" value="1"/>
</dbReference>
<reference evidence="4" key="1">
    <citation type="submission" date="2016-05" db="EMBL/GenBank/DDBJ databases">
        <title>Paenibacillus oryzae. sp. nov., isolated from the rice root.</title>
        <authorList>
            <person name="Zhang J."/>
            <person name="Zhang X."/>
        </authorList>
    </citation>
    <scope>NUCLEOTIDE SEQUENCE [LARGE SCALE GENOMIC DNA]</scope>
    <source>
        <strain evidence="4">KCTC13222</strain>
    </source>
</reference>
<accession>A0A1C0ZV64</accession>
<dbReference type="STRING" id="512399.A8709_29495"/>
<keyword evidence="4" id="KW-1185">Reference proteome</keyword>
<sequence length="403" mass="44270">MKKKIFALVSSLTFVTLTGCNATETFATSSPSSVQSIQFKDITDHWAKSSVETAIKKGYIDGYEDHTFKPDSNVSRAEFIKMAVTALNLPVQGDTTGSTWYVPFATAAATLGIYKGSDFSLDDMNQPMTRLEMARVALRSANKDYQDSKAITNDPSIMYNAAKLGLIQGLSGGQLGEDEATTRAQSVTIIERILSVKSGGKLEVDQAAVNNAELVLKHTNIFSKMPEFFGGVQYGGANWDTSKLTVETPDGLWKGSIDQIIAIDLEDPSDPNLYMLGDFNKLHWFDLMAYESSPLIKDGFMKSYVLYFKGHVDYNRDESIYSTQAKMPRYSLTGFEGTSQDLVAHYLNQAATIYTEKVGDVPAFIIPKNAKLGVALSLSLSSPARPPYDSNPQTVVRVQTKLK</sequence>